<dbReference type="InterPro" id="IPR001466">
    <property type="entry name" value="Beta-lactam-related"/>
</dbReference>
<comment type="caution">
    <text evidence="2">The sequence shown here is derived from an EMBL/GenBank/DDBJ whole genome shotgun (WGS) entry which is preliminary data.</text>
</comment>
<dbReference type="InterPro" id="IPR052907">
    <property type="entry name" value="Beta-lactamase/esterase"/>
</dbReference>
<sequence length="412" mass="45043">MAVQEHNVSIELKRAELGRAHIQGYCAPRFRSLLNAFIENFDDDVEHGASLAVEQEGETVVDVWGGFADLKTRRKWEQDTIGVVFSNTKAATALCAHILVDGGALEIDKPVAHYWPEFAAAGKVDVTVRMLLDHSAGLPALREMLPDGAAFDWSEMTQRLAAETPYWKPGTSVGYHGLTFGWLVGEVIRRVAKQSLGSFFQERVAQPLGIDFWIGLPESEESRVATILPASPAEMPRNAFERAIANEPDSISNLYFRNTGGWRPSGFNSRRGHSAEIGAAGGITNARSLARMYSALSLGGERQGVRVIGEETLKRASEVSSATNEDLCLLVPTRFAAGFMRSMDNRARGLDSANFGRDAFGHVGAGGSLGFASPRHRIGFGYTMNHMGPGVLLNSRAHRLTKALYDVLEWHE</sequence>
<evidence type="ECO:0000313" key="2">
    <source>
        <dbReference type="EMBL" id="MET4577922.1"/>
    </source>
</evidence>
<feature type="domain" description="Beta-lactamase-related" evidence="1">
    <location>
        <begin position="39"/>
        <end position="400"/>
    </location>
</feature>
<gene>
    <name evidence="2" type="ORF">ABIE13_003038</name>
</gene>
<dbReference type="Proteomes" id="UP001549320">
    <property type="component" value="Unassembled WGS sequence"/>
</dbReference>
<dbReference type="InterPro" id="IPR012338">
    <property type="entry name" value="Beta-lactam/transpept-like"/>
</dbReference>
<name>A0ABV2QA79_9BURK</name>
<protein>
    <submittedName>
        <fullName evidence="2">CubicO group peptidase (Beta-lactamase class C family)</fullName>
    </submittedName>
</protein>
<dbReference type="EMBL" id="JBEPSH010000006">
    <property type="protein sequence ID" value="MET4577922.1"/>
    <property type="molecule type" value="Genomic_DNA"/>
</dbReference>
<evidence type="ECO:0000259" key="1">
    <source>
        <dbReference type="Pfam" id="PF00144"/>
    </source>
</evidence>
<dbReference type="PANTHER" id="PTHR43319">
    <property type="entry name" value="BETA-LACTAMASE-RELATED"/>
    <property type="match status" value="1"/>
</dbReference>
<dbReference type="Gene3D" id="3.40.710.10">
    <property type="entry name" value="DD-peptidase/beta-lactamase superfamily"/>
    <property type="match status" value="1"/>
</dbReference>
<dbReference type="RefSeq" id="WP_354444738.1">
    <property type="nucleotide sequence ID" value="NZ_JBEPSH010000006.1"/>
</dbReference>
<organism evidence="2 3">
    <name type="scientific">Ottowia thiooxydans</name>
    <dbReference type="NCBI Taxonomy" id="219182"/>
    <lineage>
        <taxon>Bacteria</taxon>
        <taxon>Pseudomonadati</taxon>
        <taxon>Pseudomonadota</taxon>
        <taxon>Betaproteobacteria</taxon>
        <taxon>Burkholderiales</taxon>
        <taxon>Comamonadaceae</taxon>
        <taxon>Ottowia</taxon>
    </lineage>
</organism>
<dbReference type="PANTHER" id="PTHR43319:SF3">
    <property type="entry name" value="BETA-LACTAMASE-RELATED DOMAIN-CONTAINING PROTEIN"/>
    <property type="match status" value="1"/>
</dbReference>
<accession>A0ABV2QA79</accession>
<evidence type="ECO:0000313" key="3">
    <source>
        <dbReference type="Proteomes" id="UP001549320"/>
    </source>
</evidence>
<reference evidence="2 3" key="1">
    <citation type="submission" date="2024-06" db="EMBL/GenBank/DDBJ databases">
        <title>Sorghum-associated microbial communities from plants grown in Nebraska, USA.</title>
        <authorList>
            <person name="Schachtman D."/>
        </authorList>
    </citation>
    <scope>NUCLEOTIDE SEQUENCE [LARGE SCALE GENOMIC DNA]</scope>
    <source>
        <strain evidence="2 3">2709</strain>
    </source>
</reference>
<proteinExistence type="predicted"/>
<dbReference type="Pfam" id="PF00144">
    <property type="entry name" value="Beta-lactamase"/>
    <property type="match status" value="1"/>
</dbReference>
<dbReference type="SUPFAM" id="SSF56601">
    <property type="entry name" value="beta-lactamase/transpeptidase-like"/>
    <property type="match status" value="1"/>
</dbReference>
<keyword evidence="3" id="KW-1185">Reference proteome</keyword>